<gene>
    <name evidence="2" type="ORF">EB796_010067</name>
</gene>
<dbReference type="GO" id="GO:0005576">
    <property type="term" value="C:extracellular region"/>
    <property type="evidence" value="ECO:0007669"/>
    <property type="project" value="InterPro"/>
</dbReference>
<dbReference type="OrthoDB" id="439917at2759"/>
<dbReference type="GO" id="GO:0008061">
    <property type="term" value="F:chitin binding"/>
    <property type="evidence" value="ECO:0007669"/>
    <property type="project" value="InterPro"/>
</dbReference>
<evidence type="ECO:0000313" key="2">
    <source>
        <dbReference type="EMBL" id="KAF6031635.1"/>
    </source>
</evidence>
<dbReference type="EMBL" id="VXIV02001584">
    <property type="protein sequence ID" value="KAF6031635.1"/>
    <property type="molecule type" value="Genomic_DNA"/>
</dbReference>
<dbReference type="InterPro" id="IPR002557">
    <property type="entry name" value="Chitin-bd_dom"/>
</dbReference>
<organism evidence="2 3">
    <name type="scientific">Bugula neritina</name>
    <name type="common">Brown bryozoan</name>
    <name type="synonym">Sertularia neritina</name>
    <dbReference type="NCBI Taxonomy" id="10212"/>
    <lineage>
        <taxon>Eukaryota</taxon>
        <taxon>Metazoa</taxon>
        <taxon>Spiralia</taxon>
        <taxon>Lophotrochozoa</taxon>
        <taxon>Bryozoa</taxon>
        <taxon>Gymnolaemata</taxon>
        <taxon>Cheilostomatida</taxon>
        <taxon>Flustrina</taxon>
        <taxon>Buguloidea</taxon>
        <taxon>Bugulidae</taxon>
        <taxon>Bugula</taxon>
    </lineage>
</organism>
<evidence type="ECO:0000259" key="1">
    <source>
        <dbReference type="PROSITE" id="PS50940"/>
    </source>
</evidence>
<dbReference type="SUPFAM" id="SSF57586">
    <property type="entry name" value="TNF receptor-like"/>
    <property type="match status" value="1"/>
</dbReference>
<dbReference type="Proteomes" id="UP000593567">
    <property type="component" value="Unassembled WGS sequence"/>
</dbReference>
<dbReference type="PANTHER" id="PTHR46104:SF1">
    <property type="entry name" value="GENE 9195-RELATED"/>
    <property type="match status" value="1"/>
</dbReference>
<name>A0A7J7K0D2_BUGNE</name>
<dbReference type="PANTHER" id="PTHR46104">
    <property type="entry name" value="GENE 9195-RELATED-RELATED"/>
    <property type="match status" value="1"/>
</dbReference>
<evidence type="ECO:0000313" key="3">
    <source>
        <dbReference type="Proteomes" id="UP000593567"/>
    </source>
</evidence>
<dbReference type="InterPro" id="IPR009030">
    <property type="entry name" value="Growth_fac_rcpt_cys_sf"/>
</dbReference>
<protein>
    <recommendedName>
        <fullName evidence="1">Chitin-binding type-2 domain-containing protein</fullName>
    </recommendedName>
</protein>
<dbReference type="Gene3D" id="2.10.50.10">
    <property type="entry name" value="Tumor Necrosis Factor Receptor, subunit A, domain 2"/>
    <property type="match status" value="6"/>
</dbReference>
<dbReference type="SUPFAM" id="SSF57184">
    <property type="entry name" value="Growth factor receptor domain"/>
    <property type="match status" value="4"/>
</dbReference>
<dbReference type="SMART" id="SM01411">
    <property type="entry name" value="Ephrin_rec_like"/>
    <property type="match status" value="20"/>
</dbReference>
<comment type="caution">
    <text evidence="2">The sequence shown here is derived from an EMBL/GenBank/DDBJ whole genome shotgun (WGS) entry which is preliminary data.</text>
</comment>
<dbReference type="PROSITE" id="PS50940">
    <property type="entry name" value="CHIT_BIND_II"/>
    <property type="match status" value="1"/>
</dbReference>
<feature type="domain" description="Chitin-binding type-2" evidence="1">
    <location>
        <begin position="1206"/>
        <end position="1265"/>
    </location>
</feature>
<proteinExistence type="predicted"/>
<keyword evidence="3" id="KW-1185">Reference proteome</keyword>
<sequence length="1748" mass="183599">MFLCYYGLCYRYYCPAGTVNPLPCQPGTFNNETLNTDAACQPCPAGWYCDLPGHYCLSNTEFETQYPCPNGTYNNQTMATSPDFCQLCPPGQYCPTAGAELPAGPCDPGWYCVLGSWHSQPVYLGNDSVTDCACPAHRTGGKCMQGTYCPQGADAPIQCDPGYYCDSDGLDAVSGPCSAGHYCTISAVLAAPVSQTYGGPANVEPYAMCDEGWYCPGNNTLAQTPGNKCLAGHRCPQGSYQQEPCASGFYQPLEEQGECIVCPAGYYCDRVEAIVEEQSGENSSSHGVVTPKVCPIGFYCPNGTETASQFPCNDGTYSNSTGLESFEQCLPCTAGHYCSAENITAPTGECSAGYYCITRATTPAPSSTDERGGPCPQGYFCPHGSANYSPCPKGTFGDRDRLPSELDCTWCPPGEFCSLSGMSAPNGSCVAGYFCSNRSEEANPVGQSYGDICPSGHYCPTHSFAPTPCDPGTYNPSTGSVDISECLPCPPGKYCDLSGQDNYTADCDAGKCYVMQGITAWAQQHCQLHRTHLLVTDVLPDHTVQSAPLITFTALTARTPTSLVLVRATFVLKATTVSEDLLLIRVFLHAVRHSRAPIQPVSRSQSLTDCLDCPPGQYCETEGSELPTGNCSQGWYCTGMSSEREPTPPVNVTDLADCVCPAANYTGGKCWPGTFCPEGSPYPVDCTEGMYCDEYGMALPQGDCHEGYYCPGGAVSPTEIVCPVGHYCPVGSSQPTPCPSGTMSNELGNPNSTYCELCTAGFYCSGTNNTNVTGLTEPFDLCNAGYVCVLGASEPTPTDNTTGYECLPGYYCPVGSSQGVKCPLGTFSNISGLENITECTPCTGGYYCENTGLTAPSGECWQGHYCALGAIEGNPVGKSYGDLCPAGNYCPQKTATPIPCHAGSYNPDTGKESVSDCLDCPGGRYCATQGLTNWTGDCSAGFYCTVNATADSPLDDVTGNECPPGSYCPVQSPAPIPCPDECTQCDGGHYCDQPGMDSVGPECYAGYYCREGVNTPAPSDNNTGDGSYCPIGSYCPQGSANPIGCEAGSFSDVTHLSLCKPCPAGYYCLANSTTYIDTPCPKGAYCLENTTTAYEYSCPAGTYNNQTTSQDMFSCLPCPPATEVPDGECEAGYYCSRGSYSSKPVYYGNATDDNALCPIYSQNFTGDICPIGSYCPQGSAQPTACDAGMYCETEGLSLPTGTCSAGYYCSGGDNTPNPTECRTGHYCPEGTSIEVQCPPGTFINTTRSENITDCLPCTPGQYCSGYGNSVPDGDCDAGYFCPSDSENLTLTGNFSGRYRSYRGVDIPEPCPAGSYCPLGTEAALQYLCPAGTFSNTTGLSNITQCTPCTPSYYCLGSGNTEVTGECAEGYYCSLAAESATPVDGVTGDICPLGQYCPTGSSAGVKCPRGTFNNITGLTNSSECEPCTPGYYCSQLGMSSSSGVCYAGYYCTGGSEEPEPVGKDYGNTCTAGHYCPNGTHTPVPCPPGTYLTSTGIGSVDDCTPCSPGADLCDICPAGYYCTDRDKAIPCMLGHYCPEGTGDDLIKCPTGTYANVTGLSMESECSQCSGGYACTSAGLSEPDTECQRTYYCEYGVDTDTPLAGSGSKGVGDTCPAGSYCPRGSALLPLPQQAPTLLHQVCSYISGRYNFDPCPAGFYCVGNTTTPTDYPCPTGYYCPIGTEYATQYPCPPGTYNNVTEAGNSSACVMCPPSFYCAGEGNSEPTAYCDAGWFCTGGAFEATPLCWVTTAV</sequence>
<reference evidence="2" key="1">
    <citation type="submission" date="2020-06" db="EMBL/GenBank/DDBJ databases">
        <title>Draft genome of Bugula neritina, a colonial animal packing powerful symbionts and potential medicines.</title>
        <authorList>
            <person name="Rayko M."/>
        </authorList>
    </citation>
    <scope>NUCLEOTIDE SEQUENCE [LARGE SCALE GENOMIC DNA]</scope>
    <source>
        <strain evidence="2">Kwan_BN1</strain>
    </source>
</reference>
<accession>A0A7J7K0D2</accession>